<reference evidence="12" key="1">
    <citation type="submission" date="2022-10" db="EMBL/GenBank/DDBJ databases">
        <title>Catenovulum adriacola sp. nov. isolated in the Harbour of Susak.</title>
        <authorList>
            <person name="Schoch T."/>
            <person name="Reich S.J."/>
            <person name="Stoeferle S."/>
            <person name="Flaiz M."/>
            <person name="Kazda M."/>
            <person name="Riedel C.U."/>
            <person name="Duerre P."/>
        </authorList>
    </citation>
    <scope>NUCLEOTIDE SEQUENCE</scope>
    <source>
        <strain evidence="12">TS8</strain>
    </source>
</reference>
<proteinExistence type="inferred from homology"/>
<dbReference type="Proteomes" id="UP001163726">
    <property type="component" value="Chromosome"/>
</dbReference>
<feature type="transmembrane region" description="Helical" evidence="10">
    <location>
        <begin position="386"/>
        <end position="406"/>
    </location>
</feature>
<keyword evidence="5" id="KW-0997">Cell inner membrane</keyword>
<evidence type="ECO:0000256" key="7">
    <source>
        <dbReference type="ARBA" id="ARBA00022989"/>
    </source>
</evidence>
<dbReference type="InterPro" id="IPR003004">
    <property type="entry name" value="GspF/PilC"/>
</dbReference>
<evidence type="ECO:0000256" key="3">
    <source>
        <dbReference type="ARBA" id="ARBA00022448"/>
    </source>
</evidence>
<evidence type="ECO:0000256" key="4">
    <source>
        <dbReference type="ARBA" id="ARBA00022475"/>
    </source>
</evidence>
<keyword evidence="4" id="KW-1003">Cell membrane</keyword>
<feature type="domain" description="Type II secretion system protein GspF" evidence="11">
    <location>
        <begin position="80"/>
        <end position="202"/>
    </location>
</feature>
<dbReference type="PANTHER" id="PTHR30012">
    <property type="entry name" value="GENERAL SECRETION PATHWAY PROTEIN"/>
    <property type="match status" value="1"/>
</dbReference>
<comment type="similarity">
    <text evidence="2 9">Belongs to the GSP F family.</text>
</comment>
<evidence type="ECO:0000256" key="8">
    <source>
        <dbReference type="ARBA" id="ARBA00023136"/>
    </source>
</evidence>
<dbReference type="PANTHER" id="PTHR30012:SF7">
    <property type="entry name" value="PROTEIN TRANSPORT PROTEIN HOFC HOMOLOG"/>
    <property type="match status" value="1"/>
</dbReference>
<gene>
    <name evidence="12" type="ORF">OLW01_11715</name>
</gene>
<evidence type="ECO:0000313" key="12">
    <source>
        <dbReference type="EMBL" id="WAJ69812.1"/>
    </source>
</evidence>
<comment type="subcellular location">
    <subcellularLocation>
        <location evidence="1 9">Cell inner membrane</location>
        <topology evidence="1 9">Multi-pass membrane protein</topology>
    </subcellularLocation>
</comment>
<dbReference type="PROSITE" id="PS00874">
    <property type="entry name" value="T2SP_F"/>
    <property type="match status" value="1"/>
</dbReference>
<evidence type="ECO:0000256" key="5">
    <source>
        <dbReference type="ARBA" id="ARBA00022519"/>
    </source>
</evidence>
<keyword evidence="7 10" id="KW-1133">Transmembrane helix</keyword>
<feature type="domain" description="Type II secretion system protein GspF" evidence="11">
    <location>
        <begin position="283"/>
        <end position="405"/>
    </location>
</feature>
<protein>
    <submittedName>
        <fullName evidence="12">Type II secretion system F family protein</fullName>
    </submittedName>
</protein>
<evidence type="ECO:0000256" key="6">
    <source>
        <dbReference type="ARBA" id="ARBA00022692"/>
    </source>
</evidence>
<evidence type="ECO:0000313" key="13">
    <source>
        <dbReference type="Proteomes" id="UP001163726"/>
    </source>
</evidence>
<evidence type="ECO:0000256" key="1">
    <source>
        <dbReference type="ARBA" id="ARBA00004429"/>
    </source>
</evidence>
<dbReference type="PRINTS" id="PR00812">
    <property type="entry name" value="BCTERIALGSPF"/>
</dbReference>
<organism evidence="12 13">
    <name type="scientific">Catenovulum adriaticum</name>
    <dbReference type="NCBI Taxonomy" id="2984846"/>
    <lineage>
        <taxon>Bacteria</taxon>
        <taxon>Pseudomonadati</taxon>
        <taxon>Pseudomonadota</taxon>
        <taxon>Gammaproteobacteria</taxon>
        <taxon>Alteromonadales</taxon>
        <taxon>Alteromonadaceae</taxon>
        <taxon>Catenovulum</taxon>
    </lineage>
</organism>
<dbReference type="InterPro" id="IPR018076">
    <property type="entry name" value="T2SS_GspF_dom"/>
</dbReference>
<dbReference type="Gene3D" id="1.20.81.30">
    <property type="entry name" value="Type II secretion system (T2SS), domain F"/>
    <property type="match status" value="2"/>
</dbReference>
<keyword evidence="6 9" id="KW-0812">Transmembrane</keyword>
<dbReference type="Pfam" id="PF00482">
    <property type="entry name" value="T2SSF"/>
    <property type="match status" value="2"/>
</dbReference>
<keyword evidence="3 9" id="KW-0813">Transport</keyword>
<evidence type="ECO:0000256" key="9">
    <source>
        <dbReference type="RuleBase" id="RU003923"/>
    </source>
</evidence>
<evidence type="ECO:0000256" key="10">
    <source>
        <dbReference type="SAM" id="Phobius"/>
    </source>
</evidence>
<keyword evidence="8 10" id="KW-0472">Membrane</keyword>
<feature type="transmembrane region" description="Helical" evidence="10">
    <location>
        <begin position="221"/>
        <end position="248"/>
    </location>
</feature>
<name>A0ABY7AKL1_9ALTE</name>
<dbReference type="EMBL" id="CP109965">
    <property type="protein sequence ID" value="WAJ69812.1"/>
    <property type="molecule type" value="Genomic_DNA"/>
</dbReference>
<evidence type="ECO:0000259" key="11">
    <source>
        <dbReference type="Pfam" id="PF00482"/>
    </source>
</evidence>
<dbReference type="InterPro" id="IPR042094">
    <property type="entry name" value="T2SS_GspF_sf"/>
</dbReference>
<accession>A0ABY7AKL1</accession>
<sequence length="414" mass="44933">MAIAKKKKKDAVVIQDFYVWRGVNRRGDKVNGESAADNLKHAKEQLKRQGINPTSVKKKPKPLFGRGPKKIVAKDIAVITRQLATMLGAGVPLVQSVELIGKGNENANIRRLLTTIGAGIQSGTPLNQVLREHPKYFDDLYCDLVKAGEQSGALEGIYDRIATYKEKTEALKSKIKKAMTYPIAVVFIAVIVTLILLIFVVPQFEQIFASFGAELPVFTRLIINISNLIQTQGPIMALVAGVGVFIFARAYKSSRKLRDKVDAILLKAPVFGGILNKAALARFSRTLATTFSAGVPLVEALDSAAGASGNAVYRKAIQYIKSEVSAGMQINVAMRNTKLFPDMVIQMVQIGEESGAIDDMLNKVANIYEQEVDDAVDGLSALIEPMIMAVLGVVIGGLIIAMYLPIFQMGKIVS</sequence>
<dbReference type="InterPro" id="IPR001992">
    <property type="entry name" value="T2SS_GspF/T4SS_PilC_CS"/>
</dbReference>
<keyword evidence="13" id="KW-1185">Reference proteome</keyword>
<evidence type="ECO:0000256" key="2">
    <source>
        <dbReference type="ARBA" id="ARBA00005745"/>
    </source>
</evidence>
<feature type="transmembrane region" description="Helical" evidence="10">
    <location>
        <begin position="181"/>
        <end position="201"/>
    </location>
</feature>